<dbReference type="InParanoid" id="A0A6J2X7P1"/>
<sequence length="1265" mass="142886">MLIAFYSVRNYNIFSMTDSMNFGPDWIRNLSSDGNTGGGTSGGTRYQLADYRYGREEMLALFDRNIKPPACLTNFKSLYSETTLSPLALLPTTDEERGGWQPRPTNLGGVPRGRGGSLERGARGGRGRGTYQSYTRPANYDGWGNGEPSDWSPRKEYSARATSMDNWRRARNNEEDERWRPTGGRGGHDKWGRSTSWRGEAEGEERSGPPERGGRQNWSESGRGAPPSSRKSWDNEDHLPEWANENPLESGGSFDDRGAFHGSDDEQLEGKGSSKKEGLQKSTSQQHISQKNHPPLFSSKSTISLVQEPDVNKHNIEESILSSKNSEVPSDSSSPDEDHHPPLLLNTTDKILKEPPGNTNRIRAKSEGPPFKHIEDQQHTVPRTTENKVEDTEFEKLHEDFVLKLVGVEEESGPVKQSQSHTGFEAANLPPPPNLAVPGQDKWFYQDPQGQMQGPFTNMEMLEWFKAGYFGLDLKVRRQCDERFLLLGELIALCGSSNPFQINSRFPVLKHDISKMPLQYQFLSQLATYKQAPSRVVPDPWSAISMQQHELAAQRLIMQQQQAQQDMQYLQQTPAANPLMHMINQMQQANKLPPAGLLDKQSPNMPGAIDPHVHMQMTNFLSLQNRLPVVMPNQMPSGLPGPVPGPPIPPESIAGSLPGLQGPAMGTPGMPIPGIPAGLAGNLGLNVPRAGSVDRSAGQDSDPITSLLKQLQQKQTQAESLWSQKPFVPNNVVPPPHQWPAPGHEQPLSMWDMQQPSPEPTQSSQQPEQNPPESSPKKQSDPSHNAEKEKSKKADKNKETKHKDEEKEQKKKKKAEEEQLKKEADEKRKQEQRRLEAEKKAEAEKKRKEEERIKRELEKAKKDAEEKRQRELEEKRKLKEQRKLEEEARKKMEEMRRIEEERIQKEMEQREREERQKAEERRLEQLSLAKSAPWSQSNSSLGLSLAEIQKAEKEKKAQEVASQAKRAQLEKEMKIHQQQQLEKAGNLQLGWAKKPLEPRKVKSLAEIQAEEQERLAKEATEARLKKEKEARENSHQVPTANSIWSGQSLTWASASSAHTHWSSTSNISGFWEEPPQKQPQPTKPSTVAKSSSMSTINNSSKQAAAPKQQKAKTKREETGSKKNNHNNNIDDEFTNWCYKALENLSSNIDVPTFVNFLRDIESAFEVREYCKEYLGENNSTYQFANSFLEKRRSFKSRESQKDDMCSPAPAITPAHHNTEFQEVKGKNKKSKKSKMLKVDSRILGFNVTSAPDRINVGDRDYGDNS</sequence>
<dbReference type="PANTHER" id="PTHR14445">
    <property type="entry name" value="GRB10 INTERACTING GYF PROTEIN"/>
    <property type="match status" value="1"/>
</dbReference>
<dbReference type="PROSITE" id="PS50829">
    <property type="entry name" value="GYF"/>
    <property type="match status" value="1"/>
</dbReference>
<feature type="region of interest" description="Disordered" evidence="1">
    <location>
        <begin position="1012"/>
        <end position="1127"/>
    </location>
</feature>
<feature type="compositionally biased region" description="Basic and acidic residues" evidence="1">
    <location>
        <begin position="364"/>
        <end position="378"/>
    </location>
</feature>
<dbReference type="PANTHER" id="PTHR14445:SF36">
    <property type="entry name" value="FI03272P-RELATED"/>
    <property type="match status" value="1"/>
</dbReference>
<protein>
    <submittedName>
        <fullName evidence="4">GIGYF family protein CG11148 isoform X1</fullName>
    </submittedName>
</protein>
<keyword evidence="3" id="KW-1185">Reference proteome</keyword>
<dbReference type="InterPro" id="IPR003169">
    <property type="entry name" value="GYF"/>
</dbReference>
<feature type="compositionally biased region" description="Low complexity" evidence="1">
    <location>
        <begin position="1050"/>
        <end position="1065"/>
    </location>
</feature>
<name>A0A6J2X7P1_SITOR</name>
<dbReference type="CTD" id="43842"/>
<feature type="compositionally biased region" description="Polar residues" evidence="1">
    <location>
        <begin position="1035"/>
        <end position="1049"/>
    </location>
</feature>
<accession>A0A6J2X7P1</accession>
<feature type="compositionally biased region" description="Basic and acidic residues" evidence="1">
    <location>
        <begin position="199"/>
        <end position="214"/>
    </location>
</feature>
<evidence type="ECO:0000313" key="4">
    <source>
        <dbReference type="RefSeq" id="XP_030747207.1"/>
    </source>
</evidence>
<dbReference type="SUPFAM" id="SSF55277">
    <property type="entry name" value="GYF domain"/>
    <property type="match status" value="1"/>
</dbReference>
<dbReference type="CDD" id="cd00072">
    <property type="entry name" value="GYF"/>
    <property type="match status" value="1"/>
</dbReference>
<evidence type="ECO:0000313" key="3">
    <source>
        <dbReference type="Proteomes" id="UP000504635"/>
    </source>
</evidence>
<feature type="compositionally biased region" description="Basic and acidic residues" evidence="1">
    <location>
        <begin position="775"/>
        <end position="924"/>
    </location>
</feature>
<evidence type="ECO:0000259" key="2">
    <source>
        <dbReference type="PROSITE" id="PS50829"/>
    </source>
</evidence>
<dbReference type="InterPro" id="IPR035445">
    <property type="entry name" value="GYF-like_dom_sf"/>
</dbReference>
<dbReference type="Gene3D" id="3.30.1490.40">
    <property type="match status" value="1"/>
</dbReference>
<dbReference type="FunCoup" id="A0A6J2X7P1">
    <property type="interactions" value="867"/>
</dbReference>
<feature type="compositionally biased region" description="Basic and acidic residues" evidence="1">
    <location>
        <begin position="1012"/>
        <end position="1034"/>
    </location>
</feature>
<dbReference type="KEGG" id="soy:115875824"/>
<dbReference type="AlphaFoldDB" id="A0A6J2X7P1"/>
<feature type="region of interest" description="Disordered" evidence="1">
    <location>
        <begin position="715"/>
        <end position="941"/>
    </location>
</feature>
<reference evidence="4" key="1">
    <citation type="submission" date="2025-08" db="UniProtKB">
        <authorList>
            <consortium name="RefSeq"/>
        </authorList>
    </citation>
    <scope>IDENTIFICATION</scope>
    <source>
        <tissue evidence="4">Gonads</tissue>
    </source>
</reference>
<feature type="region of interest" description="Disordered" evidence="1">
    <location>
        <begin position="93"/>
        <end position="391"/>
    </location>
</feature>
<dbReference type="GO" id="GO:0005829">
    <property type="term" value="C:cytosol"/>
    <property type="evidence" value="ECO:0007669"/>
    <property type="project" value="TreeGrafter"/>
</dbReference>
<evidence type="ECO:0000256" key="1">
    <source>
        <dbReference type="SAM" id="MobiDB-lite"/>
    </source>
</evidence>
<dbReference type="OrthoDB" id="6775812at2759"/>
<dbReference type="SMART" id="SM00444">
    <property type="entry name" value="GYF"/>
    <property type="match status" value="1"/>
</dbReference>
<feature type="compositionally biased region" description="Low complexity" evidence="1">
    <location>
        <begin position="754"/>
        <end position="768"/>
    </location>
</feature>
<feature type="compositionally biased region" description="Polar residues" evidence="1">
    <location>
        <begin position="280"/>
        <end position="305"/>
    </location>
</feature>
<dbReference type="RefSeq" id="XP_030747207.1">
    <property type="nucleotide sequence ID" value="XM_030891347.1"/>
</dbReference>
<feature type="compositionally biased region" description="Basic and acidic residues" evidence="1">
    <location>
        <begin position="231"/>
        <end position="240"/>
    </location>
</feature>
<dbReference type="InterPro" id="IPR051640">
    <property type="entry name" value="GRB10-interact_GYF"/>
</dbReference>
<dbReference type="Proteomes" id="UP000504635">
    <property type="component" value="Unplaced"/>
</dbReference>
<feature type="compositionally biased region" description="Basic and acidic residues" evidence="1">
    <location>
        <begin position="254"/>
        <end position="279"/>
    </location>
</feature>
<feature type="compositionally biased region" description="Low complexity" evidence="1">
    <location>
        <begin position="1083"/>
        <end position="1108"/>
    </location>
</feature>
<organism evidence="3 4">
    <name type="scientific">Sitophilus oryzae</name>
    <name type="common">Rice weevil</name>
    <name type="synonym">Curculio oryzae</name>
    <dbReference type="NCBI Taxonomy" id="7048"/>
    <lineage>
        <taxon>Eukaryota</taxon>
        <taxon>Metazoa</taxon>
        <taxon>Ecdysozoa</taxon>
        <taxon>Arthropoda</taxon>
        <taxon>Hexapoda</taxon>
        <taxon>Insecta</taxon>
        <taxon>Pterygota</taxon>
        <taxon>Neoptera</taxon>
        <taxon>Endopterygota</taxon>
        <taxon>Coleoptera</taxon>
        <taxon>Polyphaga</taxon>
        <taxon>Cucujiformia</taxon>
        <taxon>Curculionidae</taxon>
        <taxon>Dryophthorinae</taxon>
        <taxon>Sitophilus</taxon>
    </lineage>
</organism>
<gene>
    <name evidence="4" type="primary">LOC115875824</name>
</gene>
<dbReference type="GeneID" id="115875824"/>
<feature type="compositionally biased region" description="Low complexity" evidence="1">
    <location>
        <begin position="322"/>
        <end position="333"/>
    </location>
</feature>
<feature type="domain" description="GYF" evidence="2">
    <location>
        <begin position="440"/>
        <end position="488"/>
    </location>
</feature>
<proteinExistence type="predicted"/>
<feature type="compositionally biased region" description="Basic and acidic residues" evidence="1">
    <location>
        <begin position="166"/>
        <end position="192"/>
    </location>
</feature>
<dbReference type="Pfam" id="PF02213">
    <property type="entry name" value="GYF"/>
    <property type="match status" value="1"/>
</dbReference>